<feature type="chain" id="PRO_5038985105" evidence="1">
    <location>
        <begin position="21"/>
        <end position="143"/>
    </location>
</feature>
<proteinExistence type="predicted"/>
<comment type="caution">
    <text evidence="2">The sequence shown here is derived from an EMBL/GenBank/DDBJ whole genome shotgun (WGS) entry which is preliminary data.</text>
</comment>
<evidence type="ECO:0000313" key="3">
    <source>
        <dbReference type="Proteomes" id="UP000636960"/>
    </source>
</evidence>
<protein>
    <submittedName>
        <fullName evidence="2">Uncharacterized protein</fullName>
    </submittedName>
</protein>
<name>A0A919JRY0_9ACTN</name>
<evidence type="ECO:0000313" key="2">
    <source>
        <dbReference type="EMBL" id="GIE94051.1"/>
    </source>
</evidence>
<dbReference type="EMBL" id="BOMV01000008">
    <property type="protein sequence ID" value="GIE94051.1"/>
    <property type="molecule type" value="Genomic_DNA"/>
</dbReference>
<keyword evidence="3" id="KW-1185">Reference proteome</keyword>
<sequence length="143" mass="13548">MRAMNLLQMVGGVAAAGVVAAGTTALTGTGLATTAGASQFVGGTVSQSVTGATLESVTYAFSDGTKTIVNSVTLAFSTGTATGKTVTITPTGGAYAGTAIGGSWTCATGADSTLCTVKDSSAAAVTGPANGWSGLTSLAITVA</sequence>
<keyword evidence="1" id="KW-0732">Signal</keyword>
<reference evidence="2" key="1">
    <citation type="submission" date="2021-01" db="EMBL/GenBank/DDBJ databases">
        <title>Whole genome shotgun sequence of Actinoplanes rishiriensis NBRC 108556.</title>
        <authorList>
            <person name="Komaki H."/>
            <person name="Tamura T."/>
        </authorList>
    </citation>
    <scope>NUCLEOTIDE SEQUENCE</scope>
    <source>
        <strain evidence="2">NBRC 108556</strain>
    </source>
</reference>
<dbReference type="AlphaFoldDB" id="A0A919JRY0"/>
<feature type="signal peptide" evidence="1">
    <location>
        <begin position="1"/>
        <end position="20"/>
    </location>
</feature>
<gene>
    <name evidence="2" type="ORF">Ari01nite_15160</name>
</gene>
<dbReference type="Proteomes" id="UP000636960">
    <property type="component" value="Unassembled WGS sequence"/>
</dbReference>
<organism evidence="2 3">
    <name type="scientific">Paractinoplanes rishiriensis</name>
    <dbReference type="NCBI Taxonomy" id="1050105"/>
    <lineage>
        <taxon>Bacteria</taxon>
        <taxon>Bacillati</taxon>
        <taxon>Actinomycetota</taxon>
        <taxon>Actinomycetes</taxon>
        <taxon>Micromonosporales</taxon>
        <taxon>Micromonosporaceae</taxon>
        <taxon>Paractinoplanes</taxon>
    </lineage>
</organism>
<evidence type="ECO:0000256" key="1">
    <source>
        <dbReference type="SAM" id="SignalP"/>
    </source>
</evidence>
<accession>A0A919JRY0</accession>